<evidence type="ECO:0000313" key="3">
    <source>
        <dbReference type="Proteomes" id="UP000292554"/>
    </source>
</evidence>
<comment type="caution">
    <text evidence="2">The sequence shown here is derived from an EMBL/GenBank/DDBJ whole genome shotgun (WGS) entry which is preliminary data.</text>
</comment>
<feature type="transmembrane region" description="Helical" evidence="1">
    <location>
        <begin position="87"/>
        <end position="109"/>
    </location>
</feature>
<gene>
    <name evidence="2" type="ORF">EZV61_16020</name>
</gene>
<feature type="transmembrane region" description="Helical" evidence="1">
    <location>
        <begin position="50"/>
        <end position="66"/>
    </location>
</feature>
<evidence type="ECO:0000256" key="1">
    <source>
        <dbReference type="SAM" id="Phobius"/>
    </source>
</evidence>
<dbReference type="EMBL" id="SJXE01000010">
    <property type="protein sequence ID" value="TCI01776.1"/>
    <property type="molecule type" value="Genomic_DNA"/>
</dbReference>
<sequence>MTNTIKKSPYLIILILSCLLFPLLESWFAGTLWGLKIKSPMFMHELTDKLRIIKLFLIVFSVYLLIAKTKTIKETLNNVIVSRGFIVSGYLLAAVQIPLLSLGILFSSISSDSSHVHKEQVYEGRSIYVYTADPGAMGTAQHYFYLKCPLPWHRYELTQIEELDWMYDFSFEVIANELVIIDNSAERKVHRLNVSKFKCGSQV</sequence>
<name>A0ABY2AHP9_9GAMM</name>
<keyword evidence="1" id="KW-0812">Transmembrane</keyword>
<reference evidence="2 3" key="1">
    <citation type="submission" date="2019-02" db="EMBL/GenBank/DDBJ databases">
        <title>Corallincola luteus sp. nov., a marine bacterium isolated from surface sediment of Bohai Sea in China.</title>
        <authorList>
            <person name="Ren Q."/>
        </authorList>
    </citation>
    <scope>NUCLEOTIDE SEQUENCE [LARGE SCALE GENOMIC DNA]</scope>
    <source>
        <strain evidence="2 3">DASS28</strain>
    </source>
</reference>
<evidence type="ECO:0000313" key="2">
    <source>
        <dbReference type="EMBL" id="TCI01776.1"/>
    </source>
</evidence>
<dbReference type="RefSeq" id="WP_131416943.1">
    <property type="nucleotide sequence ID" value="NZ_SJXE01000010.1"/>
</dbReference>
<keyword evidence="3" id="KW-1185">Reference proteome</keyword>
<keyword evidence="1" id="KW-1133">Transmembrane helix</keyword>
<keyword evidence="1" id="KW-0472">Membrane</keyword>
<accession>A0ABY2AHP9</accession>
<organism evidence="2 3">
    <name type="scientific">Corallincola luteus</name>
    <dbReference type="NCBI Taxonomy" id="1775177"/>
    <lineage>
        <taxon>Bacteria</taxon>
        <taxon>Pseudomonadati</taxon>
        <taxon>Pseudomonadota</taxon>
        <taxon>Gammaproteobacteria</taxon>
        <taxon>Alteromonadales</taxon>
        <taxon>Psychromonadaceae</taxon>
        <taxon>Corallincola</taxon>
    </lineage>
</organism>
<evidence type="ECO:0008006" key="4">
    <source>
        <dbReference type="Google" id="ProtNLM"/>
    </source>
</evidence>
<protein>
    <recommendedName>
        <fullName evidence="4">DUF5673 domain-containing protein</fullName>
    </recommendedName>
</protein>
<proteinExistence type="predicted"/>
<dbReference type="PROSITE" id="PS51257">
    <property type="entry name" value="PROKAR_LIPOPROTEIN"/>
    <property type="match status" value="1"/>
</dbReference>
<dbReference type="Proteomes" id="UP000292554">
    <property type="component" value="Unassembled WGS sequence"/>
</dbReference>